<comment type="caution">
    <text evidence="7">The sequence shown here is derived from an EMBL/GenBank/DDBJ whole genome shotgun (WGS) entry which is preliminary data.</text>
</comment>
<dbReference type="AlphaFoldDB" id="A0A9P8T9F1"/>
<dbReference type="SUPFAM" id="SSF90229">
    <property type="entry name" value="CCCH zinc finger"/>
    <property type="match status" value="1"/>
</dbReference>
<evidence type="ECO:0000256" key="5">
    <source>
        <dbReference type="SAM" id="MobiDB-lite"/>
    </source>
</evidence>
<keyword evidence="3 4" id="KW-0862">Zinc</keyword>
<reference evidence="7" key="2">
    <citation type="submission" date="2021-01" db="EMBL/GenBank/DDBJ databases">
        <authorList>
            <person name="Schikora-Tamarit M.A."/>
        </authorList>
    </citation>
    <scope>NUCLEOTIDE SEQUENCE</scope>
    <source>
        <strain evidence="7">CBS6075</strain>
    </source>
</reference>
<accession>A0A9P8T9F1</accession>
<dbReference type="Pfam" id="PF10453">
    <property type="entry name" value="NUFIP1"/>
    <property type="match status" value="1"/>
</dbReference>
<keyword evidence="1 4" id="KW-0479">Metal-binding</keyword>
<evidence type="ECO:0000259" key="6">
    <source>
        <dbReference type="PROSITE" id="PS50103"/>
    </source>
</evidence>
<dbReference type="GO" id="GO:0008270">
    <property type="term" value="F:zinc ion binding"/>
    <property type="evidence" value="ECO:0007669"/>
    <property type="project" value="UniProtKB-KW"/>
</dbReference>
<dbReference type="InterPro" id="IPR000571">
    <property type="entry name" value="Znf_CCCH"/>
</dbReference>
<keyword evidence="2 4" id="KW-0863">Zinc-finger</keyword>
<proteinExistence type="predicted"/>
<dbReference type="EMBL" id="JAEUBE010000087">
    <property type="protein sequence ID" value="KAH3670519.1"/>
    <property type="molecule type" value="Genomic_DNA"/>
</dbReference>
<evidence type="ECO:0000256" key="4">
    <source>
        <dbReference type="PROSITE-ProRule" id="PRU00723"/>
    </source>
</evidence>
<dbReference type="RefSeq" id="XP_046063944.1">
    <property type="nucleotide sequence ID" value="XM_046201752.1"/>
</dbReference>
<evidence type="ECO:0000256" key="1">
    <source>
        <dbReference type="ARBA" id="ARBA00022723"/>
    </source>
</evidence>
<dbReference type="SMART" id="SM00356">
    <property type="entry name" value="ZnF_C3H1"/>
    <property type="match status" value="1"/>
</dbReference>
<protein>
    <recommendedName>
        <fullName evidence="6">C3H1-type domain-containing protein</fullName>
    </recommendedName>
</protein>
<dbReference type="Gene3D" id="4.10.1000.10">
    <property type="entry name" value="Zinc finger, CCCH-type"/>
    <property type="match status" value="1"/>
</dbReference>
<sequence>MNDLKRPPEDDFESVKRPKLDSVAVSSQATPLNVSAIPTAADIAAANPPEITKNPNELDIGAITDSADESDDEKEIAAKTVAIAGTNIVLETEEDIQKWIEERRKNWPTTKRVEEKQASSAQQSVKVPAPQGNRRVCKFWQRSRNCRNGAKCKFLHETGPARPQQLPNHAVKQIEGLNVQVPRRFTPLVHKGKSLHNLVAESTMMDENNLLLQVFRKLADNNLLDDWDEIKSKLNLPNTS</sequence>
<evidence type="ECO:0000313" key="8">
    <source>
        <dbReference type="Proteomes" id="UP000769157"/>
    </source>
</evidence>
<evidence type="ECO:0000256" key="3">
    <source>
        <dbReference type="ARBA" id="ARBA00022833"/>
    </source>
</evidence>
<dbReference type="GeneID" id="70233002"/>
<evidence type="ECO:0000313" key="7">
    <source>
        <dbReference type="EMBL" id="KAH3670519.1"/>
    </source>
</evidence>
<feature type="compositionally biased region" description="Basic and acidic residues" evidence="5">
    <location>
        <begin position="108"/>
        <end position="117"/>
    </location>
</feature>
<dbReference type="InterPro" id="IPR019496">
    <property type="entry name" value="NUFIP1_cons_dom"/>
</dbReference>
<feature type="zinc finger region" description="C3H1-type" evidence="4">
    <location>
        <begin position="131"/>
        <end position="159"/>
    </location>
</feature>
<dbReference type="PROSITE" id="PS50103">
    <property type="entry name" value="ZF_C3H1"/>
    <property type="match status" value="1"/>
</dbReference>
<dbReference type="InterPro" id="IPR036855">
    <property type="entry name" value="Znf_CCCH_sf"/>
</dbReference>
<feature type="region of interest" description="Disordered" evidence="5">
    <location>
        <begin position="108"/>
        <end position="128"/>
    </location>
</feature>
<dbReference type="Proteomes" id="UP000769157">
    <property type="component" value="Unassembled WGS sequence"/>
</dbReference>
<name>A0A9P8T9F1_9ASCO</name>
<dbReference type="Pfam" id="PF00642">
    <property type="entry name" value="zf-CCCH"/>
    <property type="match status" value="1"/>
</dbReference>
<keyword evidence="8" id="KW-1185">Reference proteome</keyword>
<organism evidence="7 8">
    <name type="scientific">Ogataea philodendri</name>
    <dbReference type="NCBI Taxonomy" id="1378263"/>
    <lineage>
        <taxon>Eukaryota</taxon>
        <taxon>Fungi</taxon>
        <taxon>Dikarya</taxon>
        <taxon>Ascomycota</taxon>
        <taxon>Saccharomycotina</taxon>
        <taxon>Pichiomycetes</taxon>
        <taxon>Pichiales</taxon>
        <taxon>Pichiaceae</taxon>
        <taxon>Ogataea</taxon>
    </lineage>
</organism>
<evidence type="ECO:0000256" key="2">
    <source>
        <dbReference type="ARBA" id="ARBA00022771"/>
    </source>
</evidence>
<feature type="domain" description="C3H1-type" evidence="6">
    <location>
        <begin position="131"/>
        <end position="159"/>
    </location>
</feature>
<gene>
    <name evidence="7" type="ORF">OGAPHI_001034</name>
</gene>
<dbReference type="OrthoDB" id="273070at2759"/>
<reference evidence="7" key="1">
    <citation type="journal article" date="2021" name="Open Biol.">
        <title>Shared evolutionary footprints suggest mitochondrial oxidative damage underlies multiple complex I losses in fungi.</title>
        <authorList>
            <person name="Schikora-Tamarit M.A."/>
            <person name="Marcet-Houben M."/>
            <person name="Nosek J."/>
            <person name="Gabaldon T."/>
        </authorList>
    </citation>
    <scope>NUCLEOTIDE SEQUENCE</scope>
    <source>
        <strain evidence="7">CBS6075</strain>
    </source>
</reference>